<feature type="domain" description="HTH araC/xylS-type" evidence="2">
    <location>
        <begin position="231"/>
        <end position="309"/>
    </location>
</feature>
<evidence type="ECO:0000313" key="4">
    <source>
        <dbReference type="Proteomes" id="UP000182409"/>
    </source>
</evidence>
<gene>
    <name evidence="3" type="ORF">SAMN05443244_1710</name>
</gene>
<dbReference type="InterPro" id="IPR018060">
    <property type="entry name" value="HTH_AraC"/>
</dbReference>
<evidence type="ECO:0000313" key="3">
    <source>
        <dbReference type="EMBL" id="SEB73963.1"/>
    </source>
</evidence>
<dbReference type="Gene3D" id="3.20.20.100">
    <property type="entry name" value="NADP-dependent oxidoreductase domain"/>
    <property type="match status" value="1"/>
</dbReference>
<dbReference type="InterPro" id="IPR032687">
    <property type="entry name" value="AraC-type_N"/>
</dbReference>
<dbReference type="PANTHER" id="PTHR43625:SF77">
    <property type="entry name" value="ALDO-KETO REDUCTASE"/>
    <property type="match status" value="1"/>
</dbReference>
<dbReference type="GO" id="GO:0003700">
    <property type="term" value="F:DNA-binding transcription factor activity"/>
    <property type="evidence" value="ECO:0007669"/>
    <property type="project" value="InterPro"/>
</dbReference>
<dbReference type="AlphaFoldDB" id="A0A1H4LTE4"/>
<proteinExistence type="predicted"/>
<dbReference type="Gene3D" id="1.10.10.60">
    <property type="entry name" value="Homeodomain-like"/>
    <property type="match status" value="1"/>
</dbReference>
<dbReference type="SMART" id="SM00342">
    <property type="entry name" value="HTH_ARAC"/>
    <property type="match status" value="1"/>
</dbReference>
<dbReference type="CDD" id="cd19078">
    <property type="entry name" value="AKR_AKR13C1_2"/>
    <property type="match status" value="1"/>
</dbReference>
<reference evidence="3 4" key="1">
    <citation type="submission" date="2016-10" db="EMBL/GenBank/DDBJ databases">
        <authorList>
            <person name="de Groot N.N."/>
        </authorList>
    </citation>
    <scope>NUCLEOTIDE SEQUENCE [LARGE SCALE GENOMIC DNA]</scope>
    <source>
        <strain evidence="3 4">AB35.6</strain>
    </source>
</reference>
<protein>
    <submittedName>
        <fullName evidence="3">Predicted oxidoreductase</fullName>
    </submittedName>
</protein>
<name>A0A1H4LTE4_9BACT</name>
<dbReference type="GO" id="GO:0005737">
    <property type="term" value="C:cytoplasm"/>
    <property type="evidence" value="ECO:0007669"/>
    <property type="project" value="TreeGrafter"/>
</dbReference>
<evidence type="ECO:0000256" key="1">
    <source>
        <dbReference type="ARBA" id="ARBA00023002"/>
    </source>
</evidence>
<dbReference type="InterPro" id="IPR036812">
    <property type="entry name" value="NAD(P)_OxRdtase_dom_sf"/>
</dbReference>
<dbReference type="GO" id="GO:0043565">
    <property type="term" value="F:sequence-specific DNA binding"/>
    <property type="evidence" value="ECO:0007669"/>
    <property type="project" value="InterPro"/>
</dbReference>
<dbReference type="Pfam" id="PF12833">
    <property type="entry name" value="HTH_18"/>
    <property type="match status" value="1"/>
</dbReference>
<dbReference type="Proteomes" id="UP000182409">
    <property type="component" value="Unassembled WGS sequence"/>
</dbReference>
<evidence type="ECO:0000259" key="2">
    <source>
        <dbReference type="PROSITE" id="PS01124"/>
    </source>
</evidence>
<organism evidence="3 4">
    <name type="scientific">Terriglobus roseus</name>
    <dbReference type="NCBI Taxonomy" id="392734"/>
    <lineage>
        <taxon>Bacteria</taxon>
        <taxon>Pseudomonadati</taxon>
        <taxon>Acidobacteriota</taxon>
        <taxon>Terriglobia</taxon>
        <taxon>Terriglobales</taxon>
        <taxon>Acidobacteriaceae</taxon>
        <taxon>Terriglobus</taxon>
    </lineage>
</organism>
<dbReference type="PROSITE" id="PS01124">
    <property type="entry name" value="HTH_ARAC_FAMILY_2"/>
    <property type="match status" value="1"/>
</dbReference>
<dbReference type="SUPFAM" id="SSF51430">
    <property type="entry name" value="NAD(P)-linked oxidoreductase"/>
    <property type="match status" value="1"/>
</dbReference>
<accession>A0A1H4LTE4</accession>
<keyword evidence="1" id="KW-0560">Oxidoreductase</keyword>
<dbReference type="PANTHER" id="PTHR43625">
    <property type="entry name" value="AFLATOXIN B1 ALDEHYDE REDUCTASE"/>
    <property type="match status" value="1"/>
</dbReference>
<dbReference type="InterPro" id="IPR050791">
    <property type="entry name" value="Aldo-Keto_reductase"/>
</dbReference>
<dbReference type="GO" id="GO:0016491">
    <property type="term" value="F:oxidoreductase activity"/>
    <property type="evidence" value="ECO:0007669"/>
    <property type="project" value="UniProtKB-KW"/>
</dbReference>
<dbReference type="InterPro" id="IPR023210">
    <property type="entry name" value="NADP_OxRdtase_dom"/>
</dbReference>
<sequence length="682" mass="75400">MVKHFRVPGSLRLRLEEAGIPLPAVLRRAGLPQNLFEQTSILVSTEELFALWRSIGEMSKDPSIGLLLGTETSIARFHPMGLAALSTASFGASIDHMARYKKLSAPEEILHETRAGEWAIQFRWTLAMEVEPAVLVEHCFAWVLTIAREGSGTRIKPLRVELVQPRKHTRALEKHFGCPVVTGSTRNAIIFRAEDSALPFVTRNAELLEMLAPQFEQQLKDRVSNEDHFLDLVRGAIQQRLTGHRPVVDDVARDLHMSPRTLQRRLQDIGSNYQRVLDEARHQMARYYLSNSVFELAEAAYLLGYEDATPSRGPSGRGRVCPRKTGGMHNGQQLPPAVPLQIRPQNEVKKKKENAVKKRMLGKSGLEVSALGLGCMGMSMNYGPAADRASMISLMRTAVDRGITFFDTAEVYGPFTNEDLVGEGLQPVRDKVIIATKFGFDIDPKTSERKGFNSRPEHIKQVAEASLKRLRTDVIDLFYQHRVDPNVPIEEVAGAVKDLIVEGKVKHFGLSEASAATIRRAHAVQPVAAVQSEYSLWARDPEEEVLPTCEELGIGFVPWSPLGQGFLTGKVDANTSFESGDVRSRFPRFTEEARKANQPIVDALNDIAAKKKGTPAQIALAWLLAQSPSIVPIPGTRKLTRLDENLASAEIELSAGDLEEISTILAEIPVQGGRGTGQEKYA</sequence>
<dbReference type="Pfam" id="PF12625">
    <property type="entry name" value="Arabinose_bd"/>
    <property type="match status" value="1"/>
</dbReference>
<dbReference type="Pfam" id="PF00248">
    <property type="entry name" value="Aldo_ket_red"/>
    <property type="match status" value="1"/>
</dbReference>
<dbReference type="EMBL" id="FNSD01000001">
    <property type="protein sequence ID" value="SEB73963.1"/>
    <property type="molecule type" value="Genomic_DNA"/>
</dbReference>